<dbReference type="GO" id="GO:0032543">
    <property type="term" value="P:mitochondrial translation"/>
    <property type="evidence" value="ECO:0007669"/>
    <property type="project" value="InterPro"/>
</dbReference>
<dbReference type="HOGENOM" id="CLU_057354_0_0_1"/>
<feature type="region of interest" description="Disordered" evidence="1">
    <location>
        <begin position="35"/>
        <end position="68"/>
    </location>
</feature>
<dbReference type="OMA" id="AHTMYAV"/>
<dbReference type="EMBL" id="CH476616">
    <property type="protein sequence ID" value="EEP78981.1"/>
    <property type="molecule type" value="Genomic_DNA"/>
</dbReference>
<dbReference type="SUPFAM" id="SSF69065">
    <property type="entry name" value="RNase III domain-like"/>
    <property type="match status" value="1"/>
</dbReference>
<dbReference type="FunCoup" id="C4JLW9">
    <property type="interactions" value="121"/>
</dbReference>
<dbReference type="AlphaFoldDB" id="C4JLW9"/>
<gene>
    <name evidence="3" type="ORF">UREG_03827</name>
</gene>
<accession>C4JLW9</accession>
<dbReference type="VEuPathDB" id="FungiDB:UREG_03827"/>
<dbReference type="GO" id="GO:0006396">
    <property type="term" value="P:RNA processing"/>
    <property type="evidence" value="ECO:0007669"/>
    <property type="project" value="InterPro"/>
</dbReference>
<feature type="domain" description="RNase III" evidence="2">
    <location>
        <begin position="111"/>
        <end position="260"/>
    </location>
</feature>
<dbReference type="Proteomes" id="UP000002058">
    <property type="component" value="Unassembled WGS sequence"/>
</dbReference>
<dbReference type="RefSeq" id="XP_002544310.1">
    <property type="nucleotide sequence ID" value="XM_002544264.1"/>
</dbReference>
<sequence length="266" mass="29472">MASKMRPSLPFAAIARPVRRRTSCFVFSIPACSQQGPRRAMSTETSTEEGLPAPPPAPSPRWKQTPPAMKAPVRLRGSGSEPQFEVNSDPEKLDKFYIRMLGEGGDKMLSEEVKWQAVTHKSFDQGRRGFNDRLAYLGKHAVALQATLALMQNPASHSQKLPEDPHNRTPFAHPALDEIEVLSSPTAETLTEKKRIAALARQYELEGVLRWLPRMPRHFTQSGIDVVLAQTMYAIVGAVTLERGGAVSNRIVRERILKPLGFQIGG</sequence>
<dbReference type="InterPro" id="IPR040030">
    <property type="entry name" value="Ribosomal_mL57"/>
</dbReference>
<dbReference type="Pfam" id="PF14622">
    <property type="entry name" value="Ribonucleas_3_3"/>
    <property type="match status" value="1"/>
</dbReference>
<dbReference type="eggNOG" id="ENOG502RXWY">
    <property type="taxonomic scope" value="Eukaryota"/>
</dbReference>
<dbReference type="InterPro" id="IPR036389">
    <property type="entry name" value="RNase_III_sf"/>
</dbReference>
<dbReference type="GO" id="GO:0004525">
    <property type="term" value="F:ribonuclease III activity"/>
    <property type="evidence" value="ECO:0007669"/>
    <property type="project" value="InterPro"/>
</dbReference>
<dbReference type="GeneID" id="8441424"/>
<proteinExistence type="predicted"/>
<dbReference type="InterPro" id="IPR000999">
    <property type="entry name" value="RNase_III_dom"/>
</dbReference>
<evidence type="ECO:0000313" key="4">
    <source>
        <dbReference type="Proteomes" id="UP000002058"/>
    </source>
</evidence>
<evidence type="ECO:0000313" key="3">
    <source>
        <dbReference type="EMBL" id="EEP78981.1"/>
    </source>
</evidence>
<name>C4JLW9_UNCRE</name>
<organism evidence="3 4">
    <name type="scientific">Uncinocarpus reesii (strain UAMH 1704)</name>
    <dbReference type="NCBI Taxonomy" id="336963"/>
    <lineage>
        <taxon>Eukaryota</taxon>
        <taxon>Fungi</taxon>
        <taxon>Dikarya</taxon>
        <taxon>Ascomycota</taxon>
        <taxon>Pezizomycotina</taxon>
        <taxon>Eurotiomycetes</taxon>
        <taxon>Eurotiomycetidae</taxon>
        <taxon>Onygenales</taxon>
        <taxon>Onygenaceae</taxon>
        <taxon>Uncinocarpus</taxon>
    </lineage>
</organism>
<dbReference type="Gene3D" id="1.10.1520.10">
    <property type="entry name" value="Ribonuclease III domain"/>
    <property type="match status" value="1"/>
</dbReference>
<evidence type="ECO:0000256" key="1">
    <source>
        <dbReference type="SAM" id="MobiDB-lite"/>
    </source>
</evidence>
<reference evidence="4" key="1">
    <citation type="journal article" date="2009" name="Genome Res.">
        <title>Comparative genomic analyses of the human fungal pathogens Coccidioides and their relatives.</title>
        <authorList>
            <person name="Sharpton T.J."/>
            <person name="Stajich J.E."/>
            <person name="Rounsley S.D."/>
            <person name="Gardner M.J."/>
            <person name="Wortman J.R."/>
            <person name="Jordar V.S."/>
            <person name="Maiti R."/>
            <person name="Kodira C.D."/>
            <person name="Neafsey D.E."/>
            <person name="Zeng Q."/>
            <person name="Hung C.-Y."/>
            <person name="McMahan C."/>
            <person name="Muszewska A."/>
            <person name="Grynberg M."/>
            <person name="Mandel M.A."/>
            <person name="Kellner E.M."/>
            <person name="Barker B.M."/>
            <person name="Galgiani J.N."/>
            <person name="Orbach M.J."/>
            <person name="Kirkland T.N."/>
            <person name="Cole G.T."/>
            <person name="Henn M.R."/>
            <person name="Birren B.W."/>
            <person name="Taylor J.W."/>
        </authorList>
    </citation>
    <scope>NUCLEOTIDE SEQUENCE [LARGE SCALE GENOMIC DNA]</scope>
    <source>
        <strain evidence="4">UAMH 1704</strain>
    </source>
</reference>
<keyword evidence="4" id="KW-1185">Reference proteome</keyword>
<dbReference type="GO" id="GO:0003735">
    <property type="term" value="F:structural constituent of ribosome"/>
    <property type="evidence" value="ECO:0007669"/>
    <property type="project" value="InterPro"/>
</dbReference>
<dbReference type="STRING" id="336963.C4JLW9"/>
<dbReference type="FunFam" id="1.10.1520.10:FF:000018">
    <property type="entry name" value="RNase III domain protein"/>
    <property type="match status" value="1"/>
</dbReference>
<protein>
    <recommendedName>
        <fullName evidence="2">RNase III domain-containing protein</fullName>
    </recommendedName>
</protein>
<dbReference type="GO" id="GO:0005762">
    <property type="term" value="C:mitochondrial large ribosomal subunit"/>
    <property type="evidence" value="ECO:0007669"/>
    <property type="project" value="InterPro"/>
</dbReference>
<dbReference type="OrthoDB" id="2281895at2759"/>
<dbReference type="KEGG" id="ure:UREG_03827"/>
<dbReference type="PANTHER" id="PTHR28160:SF1">
    <property type="entry name" value="LARGE RIBOSOMAL SUBUNIT PROTEIN ML57"/>
    <property type="match status" value="1"/>
</dbReference>
<dbReference type="InParanoid" id="C4JLW9"/>
<dbReference type="PANTHER" id="PTHR28160">
    <property type="entry name" value="54S RIBOSOMAL PROTEIN L15, MITOCHONDRIAL"/>
    <property type="match status" value="1"/>
</dbReference>
<evidence type="ECO:0000259" key="2">
    <source>
        <dbReference type="Pfam" id="PF14622"/>
    </source>
</evidence>